<name>A0A225WU79_9STRA</name>
<reference evidence="2" key="1">
    <citation type="submission" date="2017-03" db="EMBL/GenBank/DDBJ databases">
        <title>Phytopthora megakarya and P. palmivora, two closely related causual agents of cacao black pod achieved similar genome size and gene model numbers by different mechanisms.</title>
        <authorList>
            <person name="Ali S."/>
            <person name="Shao J."/>
            <person name="Larry D.J."/>
            <person name="Kronmiller B."/>
            <person name="Shen D."/>
            <person name="Strem M.D."/>
            <person name="Melnick R.L."/>
            <person name="Guiltinan M.J."/>
            <person name="Tyler B.M."/>
            <person name="Meinhardt L.W."/>
            <person name="Bailey B.A."/>
        </authorList>
    </citation>
    <scope>NUCLEOTIDE SEQUENCE [LARGE SCALE GENOMIC DNA]</scope>
    <source>
        <strain evidence="2">zdho120</strain>
    </source>
</reference>
<comment type="caution">
    <text evidence="1">The sequence shown here is derived from an EMBL/GenBank/DDBJ whole genome shotgun (WGS) entry which is preliminary data.</text>
</comment>
<gene>
    <name evidence="1" type="ORF">PHMEG_0004221</name>
</gene>
<evidence type="ECO:0000313" key="1">
    <source>
        <dbReference type="EMBL" id="OWZ21242.1"/>
    </source>
</evidence>
<dbReference type="Proteomes" id="UP000198211">
    <property type="component" value="Unassembled WGS sequence"/>
</dbReference>
<accession>A0A225WU79</accession>
<protein>
    <submittedName>
        <fullName evidence="1">Uncharacterized protein</fullName>
    </submittedName>
</protein>
<evidence type="ECO:0000313" key="2">
    <source>
        <dbReference type="Proteomes" id="UP000198211"/>
    </source>
</evidence>
<organism evidence="1 2">
    <name type="scientific">Phytophthora megakarya</name>
    <dbReference type="NCBI Taxonomy" id="4795"/>
    <lineage>
        <taxon>Eukaryota</taxon>
        <taxon>Sar</taxon>
        <taxon>Stramenopiles</taxon>
        <taxon>Oomycota</taxon>
        <taxon>Peronosporomycetes</taxon>
        <taxon>Peronosporales</taxon>
        <taxon>Peronosporaceae</taxon>
        <taxon>Phytophthora</taxon>
    </lineage>
</organism>
<dbReference type="AlphaFoldDB" id="A0A225WU79"/>
<keyword evidence="2" id="KW-1185">Reference proteome</keyword>
<proteinExistence type="predicted"/>
<dbReference type="EMBL" id="NBNE01000243">
    <property type="protein sequence ID" value="OWZ21242.1"/>
    <property type="molecule type" value="Genomic_DNA"/>
</dbReference>
<sequence length="104" mass="11923">MCPVSKVALRNNIYPAIWESSHIETASTGYLWLNMKVSRSLPPTFTWMVQGHTVRSLNHTSDDFRVQYPRDGIQKVQRGMATQSINTRELHSAVLTVLHWGPSW</sequence>